<dbReference type="Pfam" id="PF25547">
    <property type="entry name" value="WXG100_2"/>
    <property type="match status" value="1"/>
</dbReference>
<comment type="caution">
    <text evidence="3">The sequence shown here is derived from an EMBL/GenBank/DDBJ whole genome shotgun (WGS) entry which is preliminary data.</text>
</comment>
<name>A0ABX0SAS3_9ACTN</name>
<feature type="transmembrane region" description="Helical" evidence="1">
    <location>
        <begin position="106"/>
        <end position="130"/>
    </location>
</feature>
<dbReference type="Proteomes" id="UP000749311">
    <property type="component" value="Unassembled WGS sequence"/>
</dbReference>
<evidence type="ECO:0000313" key="3">
    <source>
        <dbReference type="EMBL" id="NIH55498.1"/>
    </source>
</evidence>
<organism evidence="3 4">
    <name type="scientific">Brooklawnia cerclae</name>
    <dbReference type="NCBI Taxonomy" id="349934"/>
    <lineage>
        <taxon>Bacteria</taxon>
        <taxon>Bacillati</taxon>
        <taxon>Actinomycetota</taxon>
        <taxon>Actinomycetes</taxon>
        <taxon>Propionibacteriales</taxon>
        <taxon>Propionibacteriaceae</taxon>
        <taxon>Brooklawnia</taxon>
    </lineage>
</organism>
<keyword evidence="1" id="KW-0812">Transmembrane</keyword>
<dbReference type="EMBL" id="JAAMOZ010000001">
    <property type="protein sequence ID" value="NIH55498.1"/>
    <property type="molecule type" value="Genomic_DNA"/>
</dbReference>
<dbReference type="RefSeq" id="WP_167163907.1">
    <property type="nucleotide sequence ID" value="NZ_BAAAOO010000012.1"/>
</dbReference>
<keyword evidence="4" id="KW-1185">Reference proteome</keyword>
<accession>A0ABX0SAS3</accession>
<evidence type="ECO:0000313" key="4">
    <source>
        <dbReference type="Proteomes" id="UP000749311"/>
    </source>
</evidence>
<reference evidence="3 4" key="1">
    <citation type="submission" date="2020-02" db="EMBL/GenBank/DDBJ databases">
        <title>Sequencing the genomes of 1000 actinobacteria strains.</title>
        <authorList>
            <person name="Klenk H.-P."/>
        </authorList>
    </citation>
    <scope>NUCLEOTIDE SEQUENCE [LARGE SCALE GENOMIC DNA]</scope>
    <source>
        <strain evidence="3 4">DSM 19609</strain>
    </source>
</reference>
<keyword evidence="1" id="KW-0472">Membrane</keyword>
<protein>
    <recommendedName>
        <fullName evidence="2">Outer membrane channel protein CpnT-like N-terminal domain-containing protein</fullName>
    </recommendedName>
</protein>
<sequence length="152" mass="15407">MRQGLEYAGYDWPATDESVLETWAGQWESLSATAQTIQSDARAAVAHVSGNNQGPGADAFAAHMAGDQTNLHWVGNLATGTTAVATGCRVAAGIVLTMKLAVIAQLVTLAVAIASVIATGGLAAGVALAARQVAKRLIEAAINLAVEQILAG</sequence>
<evidence type="ECO:0000259" key="2">
    <source>
        <dbReference type="Pfam" id="PF25547"/>
    </source>
</evidence>
<evidence type="ECO:0000256" key="1">
    <source>
        <dbReference type="SAM" id="Phobius"/>
    </source>
</evidence>
<proteinExistence type="predicted"/>
<keyword evidence="1" id="KW-1133">Transmembrane helix</keyword>
<gene>
    <name evidence="3" type="ORF">FB473_000143</name>
</gene>
<dbReference type="InterPro" id="IPR057746">
    <property type="entry name" value="CpnT-like_N"/>
</dbReference>
<feature type="domain" description="Outer membrane channel protein CpnT-like N-terminal" evidence="2">
    <location>
        <begin position="10"/>
        <end position="135"/>
    </location>
</feature>